<proteinExistence type="predicted"/>
<gene>
    <name evidence="2" type="ORF">GCM10010171_31340</name>
</gene>
<evidence type="ECO:0000313" key="2">
    <source>
        <dbReference type="EMBL" id="GGS34612.1"/>
    </source>
</evidence>
<dbReference type="EMBL" id="BMRB01000002">
    <property type="protein sequence ID" value="GGS34612.1"/>
    <property type="molecule type" value="Genomic_DNA"/>
</dbReference>
<evidence type="ECO:0000256" key="1">
    <source>
        <dbReference type="SAM" id="MobiDB-lite"/>
    </source>
</evidence>
<accession>A0A918GGU0</accession>
<comment type="caution">
    <text evidence="2">The sequence shown here is derived from an EMBL/GenBank/DDBJ whole genome shotgun (WGS) entry which is preliminary data.</text>
</comment>
<dbReference type="AlphaFoldDB" id="A0A918GGU0"/>
<keyword evidence="3" id="KW-1185">Reference proteome</keyword>
<sequence length="59" mass="6672">MTDPRRDPEETLDALEERVFGQRRDQRREEPDGPAFEQDIDPEETTAEHGGHPAGESPA</sequence>
<protein>
    <submittedName>
        <fullName evidence="2">Uncharacterized protein</fullName>
    </submittedName>
</protein>
<feature type="compositionally biased region" description="Basic and acidic residues" evidence="1">
    <location>
        <begin position="1"/>
        <end position="31"/>
    </location>
</feature>
<organism evidence="2 3">
    <name type="scientific">Actinokineospora fastidiosa</name>
    <dbReference type="NCBI Taxonomy" id="1816"/>
    <lineage>
        <taxon>Bacteria</taxon>
        <taxon>Bacillati</taxon>
        <taxon>Actinomycetota</taxon>
        <taxon>Actinomycetes</taxon>
        <taxon>Pseudonocardiales</taxon>
        <taxon>Pseudonocardiaceae</taxon>
        <taxon>Actinokineospora</taxon>
    </lineage>
</organism>
<reference evidence="2" key="2">
    <citation type="submission" date="2020-09" db="EMBL/GenBank/DDBJ databases">
        <authorList>
            <person name="Sun Q."/>
            <person name="Ohkuma M."/>
        </authorList>
    </citation>
    <scope>NUCLEOTIDE SEQUENCE</scope>
    <source>
        <strain evidence="2">JCM 3276</strain>
    </source>
</reference>
<evidence type="ECO:0000313" key="3">
    <source>
        <dbReference type="Proteomes" id="UP000660680"/>
    </source>
</evidence>
<name>A0A918GGU0_9PSEU</name>
<feature type="region of interest" description="Disordered" evidence="1">
    <location>
        <begin position="1"/>
        <end position="59"/>
    </location>
</feature>
<reference evidence="2" key="1">
    <citation type="journal article" date="2014" name="Int. J. Syst. Evol. Microbiol.">
        <title>Complete genome sequence of Corynebacterium casei LMG S-19264T (=DSM 44701T), isolated from a smear-ripened cheese.</title>
        <authorList>
            <consortium name="US DOE Joint Genome Institute (JGI-PGF)"/>
            <person name="Walter F."/>
            <person name="Albersmeier A."/>
            <person name="Kalinowski J."/>
            <person name="Ruckert C."/>
        </authorList>
    </citation>
    <scope>NUCLEOTIDE SEQUENCE</scope>
    <source>
        <strain evidence="2">JCM 3276</strain>
    </source>
</reference>
<dbReference type="RefSeq" id="WP_189211127.1">
    <property type="nucleotide sequence ID" value="NZ_BMRB01000002.1"/>
</dbReference>
<dbReference type="Proteomes" id="UP000660680">
    <property type="component" value="Unassembled WGS sequence"/>
</dbReference>